<comment type="caution">
    <text evidence="1">The sequence shown here is derived from an EMBL/GenBank/DDBJ whole genome shotgun (WGS) entry which is preliminary data.</text>
</comment>
<evidence type="ECO:0000313" key="1">
    <source>
        <dbReference type="EMBL" id="KAI4334493.1"/>
    </source>
</evidence>
<gene>
    <name evidence="1" type="ORF">L6164_019177</name>
</gene>
<accession>A0ACB9NDN2</accession>
<keyword evidence="2" id="KW-1185">Reference proteome</keyword>
<dbReference type="Proteomes" id="UP000828941">
    <property type="component" value="Chromosome 7"/>
</dbReference>
<reference evidence="1 2" key="1">
    <citation type="journal article" date="2022" name="DNA Res.">
        <title>Chromosomal-level genome assembly of the orchid tree Bauhinia variegata (Leguminosae; Cercidoideae) supports the allotetraploid origin hypothesis of Bauhinia.</title>
        <authorList>
            <person name="Zhong Y."/>
            <person name="Chen Y."/>
            <person name="Zheng D."/>
            <person name="Pang J."/>
            <person name="Liu Y."/>
            <person name="Luo S."/>
            <person name="Meng S."/>
            <person name="Qian L."/>
            <person name="Wei D."/>
            <person name="Dai S."/>
            <person name="Zhou R."/>
        </authorList>
    </citation>
    <scope>NUCLEOTIDE SEQUENCE [LARGE SCALE GENOMIC DNA]</scope>
    <source>
        <strain evidence="1">BV-YZ2020</strain>
    </source>
</reference>
<name>A0ACB9NDN2_BAUVA</name>
<sequence>MAVTSSSRGRTTELQIPKKWKDRETSPERTKVWTEPKPKSQRKVSVVYYLSRNGQLEHPHIMEVPLSSPQGLYLRDVINRLNVLRGKGMASMYSWSAKRSYRNGFVWHDLSEDDFIFPTQGQEYILKGSEILDTPRPSETTSSRSLSLGPHEETPKCEDDSDYQVISRRRNQSWSAVDLHEYRVYKSESFGDSAGKVAANASTQTDDKRRRRRAIREDKAAIEETQSQLIRHNQSTELSGDEISPPPSDSSPETLETLMKADGRLALCSTGPNTNKEDAPNLTADNCPGENGRMKASSVLIQLLSCGSMSFRDCGPTSDKDQGFSLIGHYKARLPRGSGNKETSAEFPELSGLRLEDKEYFSGSLIETKKADFPSLKRSSSYNADSGSQLKIMEQGDGVRAKCIPRKSKTLATKKEGAVSMIVSSDQHQHGSKRIDSTTMTT</sequence>
<protein>
    <submittedName>
        <fullName evidence="1">Uncharacterized protein</fullName>
    </submittedName>
</protein>
<dbReference type="EMBL" id="CM039432">
    <property type="protein sequence ID" value="KAI4334493.1"/>
    <property type="molecule type" value="Genomic_DNA"/>
</dbReference>
<evidence type="ECO:0000313" key="2">
    <source>
        <dbReference type="Proteomes" id="UP000828941"/>
    </source>
</evidence>
<organism evidence="1 2">
    <name type="scientific">Bauhinia variegata</name>
    <name type="common">Purple orchid tree</name>
    <name type="synonym">Phanera variegata</name>
    <dbReference type="NCBI Taxonomy" id="167791"/>
    <lineage>
        <taxon>Eukaryota</taxon>
        <taxon>Viridiplantae</taxon>
        <taxon>Streptophyta</taxon>
        <taxon>Embryophyta</taxon>
        <taxon>Tracheophyta</taxon>
        <taxon>Spermatophyta</taxon>
        <taxon>Magnoliopsida</taxon>
        <taxon>eudicotyledons</taxon>
        <taxon>Gunneridae</taxon>
        <taxon>Pentapetalae</taxon>
        <taxon>rosids</taxon>
        <taxon>fabids</taxon>
        <taxon>Fabales</taxon>
        <taxon>Fabaceae</taxon>
        <taxon>Cercidoideae</taxon>
        <taxon>Cercideae</taxon>
        <taxon>Bauhiniinae</taxon>
        <taxon>Bauhinia</taxon>
    </lineage>
</organism>
<proteinExistence type="predicted"/>